<organism evidence="1 2">
    <name type="scientific">Saccharothrix variisporea</name>
    <dbReference type="NCBI Taxonomy" id="543527"/>
    <lineage>
        <taxon>Bacteria</taxon>
        <taxon>Bacillati</taxon>
        <taxon>Actinomycetota</taxon>
        <taxon>Actinomycetes</taxon>
        <taxon>Pseudonocardiales</taxon>
        <taxon>Pseudonocardiaceae</taxon>
        <taxon>Saccharothrix</taxon>
    </lineage>
</organism>
<comment type="caution">
    <text evidence="1">The sequence shown here is derived from an EMBL/GenBank/DDBJ whole genome shotgun (WGS) entry which is preliminary data.</text>
</comment>
<evidence type="ECO:0000313" key="1">
    <source>
        <dbReference type="EMBL" id="RKT67121.1"/>
    </source>
</evidence>
<keyword evidence="2" id="KW-1185">Reference proteome</keyword>
<dbReference type="Proteomes" id="UP000272729">
    <property type="component" value="Unassembled WGS sequence"/>
</dbReference>
<reference evidence="1 2" key="1">
    <citation type="submission" date="2018-10" db="EMBL/GenBank/DDBJ databases">
        <title>Sequencing the genomes of 1000 actinobacteria strains.</title>
        <authorList>
            <person name="Klenk H.-P."/>
        </authorList>
    </citation>
    <scope>NUCLEOTIDE SEQUENCE [LARGE SCALE GENOMIC DNA]</scope>
    <source>
        <strain evidence="1 2">DSM 43911</strain>
    </source>
</reference>
<dbReference type="EMBL" id="RBXR01000001">
    <property type="protein sequence ID" value="RKT67121.1"/>
    <property type="molecule type" value="Genomic_DNA"/>
</dbReference>
<accession>A0A495WZ39</accession>
<proteinExistence type="predicted"/>
<gene>
    <name evidence="1" type="ORF">DFJ66_0289</name>
</gene>
<protein>
    <submittedName>
        <fullName evidence="1">Uncharacterized protein</fullName>
    </submittedName>
</protein>
<dbReference type="AlphaFoldDB" id="A0A495WZ39"/>
<dbReference type="RefSeq" id="WP_121217189.1">
    <property type="nucleotide sequence ID" value="NZ_JBIUBA010000046.1"/>
</dbReference>
<evidence type="ECO:0000313" key="2">
    <source>
        <dbReference type="Proteomes" id="UP000272729"/>
    </source>
</evidence>
<sequence>MALYPECNSMPGDIHSWGINGAEGFCGCRSKGGEWDVPIYQSDALGDADLSFQAAADAITAHRALTP</sequence>
<name>A0A495WZ39_9PSEU</name>